<dbReference type="Proteomes" id="UP000306102">
    <property type="component" value="Unassembled WGS sequence"/>
</dbReference>
<dbReference type="AlphaFoldDB" id="A0A4S4F0T0"/>
<sequence length="267" mass="29962">MHISTQFFLSQAARLGTLSGNAQRPEVCVVTWNNDELATDALPVHGFEHYKAKDYALAHAPFSGSSYAGGQWAAGDEPLYYIVSPKDVVIAKPSGRATEKTDVYSFGVLVLEVVVKSFSSGKREGGDSVAACLPPKGEWIYCAGEDRNMYCFSYQYGKLEHLMKVHEKDVIGITHHSHRNLVATYSEDCTMKLWKLPQCFGDHEGKNERASKFMTLGLPLYGTSLVPFLEFMCYVIAYWEIGKYNNRYSFIMPASCLNTMYMFIGFN</sequence>
<comment type="caution">
    <text evidence="3">The sequence shown here is derived from an EMBL/GenBank/DDBJ whole genome shotgun (WGS) entry which is preliminary data.</text>
</comment>
<keyword evidence="2" id="KW-0472">Membrane</keyword>
<keyword evidence="1" id="KW-0853">WD repeat</keyword>
<feature type="transmembrane region" description="Helical" evidence="2">
    <location>
        <begin position="218"/>
        <end position="241"/>
    </location>
</feature>
<dbReference type="GO" id="GO:0000398">
    <property type="term" value="P:mRNA splicing, via spliceosome"/>
    <property type="evidence" value="ECO:0007669"/>
    <property type="project" value="InterPro"/>
</dbReference>
<dbReference type="SUPFAM" id="SSF50978">
    <property type="entry name" value="WD40 repeat-like"/>
    <property type="match status" value="1"/>
</dbReference>
<evidence type="ECO:0000256" key="2">
    <source>
        <dbReference type="SAM" id="Phobius"/>
    </source>
</evidence>
<dbReference type="PANTHER" id="PTHR22848">
    <property type="entry name" value="WD40 REPEAT PROTEIN"/>
    <property type="match status" value="1"/>
</dbReference>
<keyword evidence="4" id="KW-1185">Reference proteome</keyword>
<dbReference type="InterPro" id="IPR045184">
    <property type="entry name" value="SMU1"/>
</dbReference>
<proteinExistence type="predicted"/>
<evidence type="ECO:0000313" key="3">
    <source>
        <dbReference type="EMBL" id="THG23021.1"/>
    </source>
</evidence>
<accession>A0A4S4F0T0</accession>
<evidence type="ECO:0000313" key="4">
    <source>
        <dbReference type="Proteomes" id="UP000306102"/>
    </source>
</evidence>
<evidence type="ECO:0000256" key="1">
    <source>
        <dbReference type="PROSITE-ProRule" id="PRU00221"/>
    </source>
</evidence>
<feature type="repeat" description="WD" evidence="1">
    <location>
        <begin position="163"/>
        <end position="196"/>
    </location>
</feature>
<dbReference type="InterPro" id="IPR015943">
    <property type="entry name" value="WD40/YVTN_repeat-like_dom_sf"/>
</dbReference>
<dbReference type="InterPro" id="IPR036322">
    <property type="entry name" value="WD40_repeat_dom_sf"/>
</dbReference>
<dbReference type="PROSITE" id="PS50082">
    <property type="entry name" value="WD_REPEATS_2"/>
    <property type="match status" value="1"/>
</dbReference>
<protein>
    <recommendedName>
        <fullName evidence="5">Protein kinase domain-containing protein</fullName>
    </recommendedName>
</protein>
<dbReference type="InterPro" id="IPR001680">
    <property type="entry name" value="WD40_rpt"/>
</dbReference>
<name>A0A4S4F0T0_CAMSN</name>
<organism evidence="3 4">
    <name type="scientific">Camellia sinensis var. sinensis</name>
    <name type="common">China tea</name>
    <dbReference type="NCBI Taxonomy" id="542762"/>
    <lineage>
        <taxon>Eukaryota</taxon>
        <taxon>Viridiplantae</taxon>
        <taxon>Streptophyta</taxon>
        <taxon>Embryophyta</taxon>
        <taxon>Tracheophyta</taxon>
        <taxon>Spermatophyta</taxon>
        <taxon>Magnoliopsida</taxon>
        <taxon>eudicotyledons</taxon>
        <taxon>Gunneridae</taxon>
        <taxon>Pentapetalae</taxon>
        <taxon>asterids</taxon>
        <taxon>Ericales</taxon>
        <taxon>Theaceae</taxon>
        <taxon>Camellia</taxon>
    </lineage>
</organism>
<dbReference type="EMBL" id="SDRB02000547">
    <property type="protein sequence ID" value="THG23021.1"/>
    <property type="molecule type" value="Genomic_DNA"/>
</dbReference>
<evidence type="ECO:0008006" key="5">
    <source>
        <dbReference type="Google" id="ProtNLM"/>
    </source>
</evidence>
<dbReference type="STRING" id="542762.A0A4S4F0T0"/>
<reference evidence="3 4" key="1">
    <citation type="journal article" date="2018" name="Proc. Natl. Acad. Sci. U.S.A.">
        <title>Draft genome sequence of Camellia sinensis var. sinensis provides insights into the evolution of the tea genome and tea quality.</title>
        <authorList>
            <person name="Wei C."/>
            <person name="Yang H."/>
            <person name="Wang S."/>
            <person name="Zhao J."/>
            <person name="Liu C."/>
            <person name="Gao L."/>
            <person name="Xia E."/>
            <person name="Lu Y."/>
            <person name="Tai Y."/>
            <person name="She G."/>
            <person name="Sun J."/>
            <person name="Cao H."/>
            <person name="Tong W."/>
            <person name="Gao Q."/>
            <person name="Li Y."/>
            <person name="Deng W."/>
            <person name="Jiang X."/>
            <person name="Wang W."/>
            <person name="Chen Q."/>
            <person name="Zhang S."/>
            <person name="Li H."/>
            <person name="Wu J."/>
            <person name="Wang P."/>
            <person name="Li P."/>
            <person name="Shi C."/>
            <person name="Zheng F."/>
            <person name="Jian J."/>
            <person name="Huang B."/>
            <person name="Shan D."/>
            <person name="Shi M."/>
            <person name="Fang C."/>
            <person name="Yue Y."/>
            <person name="Li F."/>
            <person name="Li D."/>
            <person name="Wei S."/>
            <person name="Han B."/>
            <person name="Jiang C."/>
            <person name="Yin Y."/>
            <person name="Xia T."/>
            <person name="Zhang Z."/>
            <person name="Bennetzen J.L."/>
            <person name="Zhao S."/>
            <person name="Wan X."/>
        </authorList>
    </citation>
    <scope>NUCLEOTIDE SEQUENCE [LARGE SCALE GENOMIC DNA]</scope>
    <source>
        <strain evidence="4">cv. Shuchazao</strain>
        <tissue evidence="3">Leaf</tissue>
    </source>
</reference>
<gene>
    <name evidence="3" type="ORF">TEA_004890</name>
</gene>
<keyword evidence="2" id="KW-0812">Transmembrane</keyword>
<dbReference type="Gene3D" id="2.130.10.10">
    <property type="entry name" value="YVTN repeat-like/Quinoprotein amine dehydrogenase"/>
    <property type="match status" value="1"/>
</dbReference>
<keyword evidence="2" id="KW-1133">Transmembrane helix</keyword>
<dbReference type="Pfam" id="PF00400">
    <property type="entry name" value="WD40"/>
    <property type="match status" value="1"/>
</dbReference>